<dbReference type="Gene3D" id="3.20.20.70">
    <property type="entry name" value="Aldolase class I"/>
    <property type="match status" value="1"/>
</dbReference>
<evidence type="ECO:0000256" key="8">
    <source>
        <dbReference type="PIRSR" id="PIRSR004869-50"/>
    </source>
</evidence>
<keyword evidence="5" id="KW-0560">Oxidoreductase</keyword>
<dbReference type="PANTHER" id="PTHR43075">
    <property type="entry name" value="FORMATE LYASE ACTIVATING ENZYME, PUTATIVE (AFU_ORTHOLOGUE AFUA_2G15630)-RELATED"/>
    <property type="match status" value="1"/>
</dbReference>
<evidence type="ECO:0000256" key="5">
    <source>
        <dbReference type="ARBA" id="ARBA00023002"/>
    </source>
</evidence>
<dbReference type="InterPro" id="IPR016431">
    <property type="entry name" value="Pyrv-formate_lyase-activ_prd"/>
</dbReference>
<evidence type="ECO:0000256" key="1">
    <source>
        <dbReference type="ARBA" id="ARBA00009777"/>
    </source>
</evidence>
<evidence type="ECO:0000313" key="10">
    <source>
        <dbReference type="Proteomes" id="UP000070080"/>
    </source>
</evidence>
<dbReference type="PIRSF" id="PIRSF004869">
    <property type="entry name" value="PflX_prd"/>
    <property type="match status" value="1"/>
</dbReference>
<evidence type="ECO:0000256" key="4">
    <source>
        <dbReference type="ARBA" id="ARBA00022723"/>
    </source>
</evidence>
<keyword evidence="2" id="KW-0004">4Fe-4S</keyword>
<dbReference type="RefSeq" id="WP_066714422.1">
    <property type="nucleotide sequence ID" value="NZ_JARFNM010000001.1"/>
</dbReference>
<gene>
    <name evidence="9" type="ORF">HMPREF1872_01009</name>
</gene>
<feature type="binding site" evidence="8">
    <location>
        <position position="89"/>
    </location>
    <ligand>
        <name>[4Fe-4S] cluster</name>
        <dbReference type="ChEBI" id="CHEBI:49883"/>
        <note>4Fe-4S-S-AdoMet</note>
    </ligand>
</feature>
<reference evidence="10" key="1">
    <citation type="submission" date="2016-01" db="EMBL/GenBank/DDBJ databases">
        <authorList>
            <person name="Mitreva M."/>
            <person name="Pepin K.H."/>
            <person name="Mihindukulasuriya K.A."/>
            <person name="Fulton R."/>
            <person name="Fronick C."/>
            <person name="O'Laughlin M."/>
            <person name="Miner T."/>
            <person name="Herter B."/>
            <person name="Rosa B.A."/>
            <person name="Cordes M."/>
            <person name="Tomlinson C."/>
            <person name="Wollam A."/>
            <person name="Palsikar V.B."/>
            <person name="Mardis E.R."/>
            <person name="Wilson R.K."/>
        </authorList>
    </citation>
    <scope>NUCLEOTIDE SEQUENCE [LARGE SCALE GENOMIC DNA]</scope>
    <source>
        <strain evidence="10">KA00274</strain>
    </source>
</reference>
<dbReference type="STRING" id="1497955.HMPREF1872_01009"/>
<dbReference type="PANTHER" id="PTHR43075:SF1">
    <property type="entry name" value="FORMATE LYASE ACTIVATING ENZYME, PUTATIVE (AFU_ORTHOLOGUE AFUA_2G15630)-RELATED"/>
    <property type="match status" value="1"/>
</dbReference>
<evidence type="ECO:0000256" key="2">
    <source>
        <dbReference type="ARBA" id="ARBA00022485"/>
    </source>
</evidence>
<evidence type="ECO:0000256" key="3">
    <source>
        <dbReference type="ARBA" id="ARBA00022691"/>
    </source>
</evidence>
<keyword evidence="7 8" id="KW-0411">Iron-sulfur</keyword>
<dbReference type="AlphaFoldDB" id="A0A133YAP4"/>
<dbReference type="PROSITE" id="PS01087">
    <property type="entry name" value="RADICAL_ACTIVATING"/>
    <property type="match status" value="1"/>
</dbReference>
<evidence type="ECO:0000256" key="6">
    <source>
        <dbReference type="ARBA" id="ARBA00023004"/>
    </source>
</evidence>
<dbReference type="EMBL" id="LSCV01000031">
    <property type="protein sequence ID" value="KXB40197.1"/>
    <property type="molecule type" value="Genomic_DNA"/>
</dbReference>
<comment type="caution">
    <text evidence="9">The sequence shown here is derived from an EMBL/GenBank/DDBJ whole genome shotgun (WGS) entry which is preliminary data.</text>
</comment>
<dbReference type="SFLD" id="SFLDG01099">
    <property type="entry name" value="Uncharacterised_Radical_SAM_Su"/>
    <property type="match status" value="1"/>
</dbReference>
<dbReference type="Proteomes" id="UP000070080">
    <property type="component" value="Unassembled WGS sequence"/>
</dbReference>
<feature type="binding site" evidence="8">
    <location>
        <position position="82"/>
    </location>
    <ligand>
        <name>[4Fe-4S] cluster</name>
        <dbReference type="ChEBI" id="CHEBI:49883"/>
        <note>4Fe-4S-S-AdoMet</note>
    </ligand>
</feature>
<keyword evidence="10" id="KW-1185">Reference proteome</keyword>
<protein>
    <submittedName>
        <fullName evidence="9">Radical SAM domain protein</fullName>
    </submittedName>
</protein>
<accession>A0A133YAP4</accession>
<name>A0A133YAP4_9FIRM</name>
<keyword evidence="6 8" id="KW-0408">Iron</keyword>
<dbReference type="InterPro" id="IPR007197">
    <property type="entry name" value="rSAM"/>
</dbReference>
<feature type="binding site" evidence="8">
    <location>
        <position position="86"/>
    </location>
    <ligand>
        <name>[4Fe-4S] cluster</name>
        <dbReference type="ChEBI" id="CHEBI:49883"/>
        <note>4Fe-4S-S-AdoMet</note>
    </ligand>
</feature>
<organism evidence="9 10">
    <name type="scientific">Amygdalobacter nucleatus</name>
    <dbReference type="NCBI Taxonomy" id="3029274"/>
    <lineage>
        <taxon>Bacteria</taxon>
        <taxon>Bacillati</taxon>
        <taxon>Bacillota</taxon>
        <taxon>Clostridia</taxon>
        <taxon>Eubacteriales</taxon>
        <taxon>Oscillospiraceae</taxon>
        <taxon>Amygdalobacter</taxon>
    </lineage>
</organism>
<sequence length="343" mass="38501">MRAENEAILANLNANSTLKEWQQLYRCCQICPQNCQVNRLDGELGFCLSGTNLHIARAALHFYEEPPISGTSGSGAIFFTGCNLSCVFCQNCAISTSRRRKNLRKLGKEFSQGEFVKACLDLEAQGACNINLVTAGHQLASLIPALYATKEAGIQIPFVYNSSSYESLDMLKKLSGLIDIYLPDIKFYQASSARKYLGFANYPEISFKVVDEMYRQVGKLQFANKPFTKTSKPAPGFKLLKKGLILRILLMPGFVNEAKAILAYAYTLYGDNIYLSLMNQYTPIPQILKKYPELNRHVLTEEYEEFVDFAINLGVKHAFTQAATTQSESFIPDFQIYNDDAKQ</sequence>
<comment type="cofactor">
    <cofactor evidence="8">
        <name>[4Fe-4S] cluster</name>
        <dbReference type="ChEBI" id="CHEBI:49883"/>
    </cofactor>
    <text evidence="8">Binds 1 [4Fe-4S] cluster. The cluster is coordinated with 3 cysteines and an exchangeable S-adenosyl-L-methionine.</text>
</comment>
<dbReference type="GO" id="GO:0051539">
    <property type="term" value="F:4 iron, 4 sulfur cluster binding"/>
    <property type="evidence" value="ECO:0007669"/>
    <property type="project" value="UniProtKB-KW"/>
</dbReference>
<keyword evidence="4 8" id="KW-0479">Metal-binding</keyword>
<dbReference type="GO" id="GO:0046872">
    <property type="term" value="F:metal ion binding"/>
    <property type="evidence" value="ECO:0007669"/>
    <property type="project" value="UniProtKB-KW"/>
</dbReference>
<evidence type="ECO:0000256" key="7">
    <source>
        <dbReference type="ARBA" id="ARBA00023014"/>
    </source>
</evidence>
<dbReference type="SFLD" id="SFLDS00029">
    <property type="entry name" value="Radical_SAM"/>
    <property type="match status" value="1"/>
</dbReference>
<dbReference type="GO" id="GO:0016491">
    <property type="term" value="F:oxidoreductase activity"/>
    <property type="evidence" value="ECO:0007669"/>
    <property type="project" value="UniProtKB-KW"/>
</dbReference>
<comment type="similarity">
    <text evidence="1">Belongs to the organic radical-activating enzymes family.</text>
</comment>
<dbReference type="InterPro" id="IPR040085">
    <property type="entry name" value="MJ0674-like"/>
</dbReference>
<dbReference type="InterPro" id="IPR013785">
    <property type="entry name" value="Aldolase_TIM"/>
</dbReference>
<proteinExistence type="inferred from homology"/>
<dbReference type="InterPro" id="IPR001989">
    <property type="entry name" value="Radical_activat_CS"/>
</dbReference>
<keyword evidence="3 8" id="KW-0949">S-adenosyl-L-methionine</keyword>
<evidence type="ECO:0000313" key="9">
    <source>
        <dbReference type="EMBL" id="KXB40197.1"/>
    </source>
</evidence>